<accession>A0A1E5R374</accession>
<dbReference type="Proteomes" id="UP000095605">
    <property type="component" value="Unassembled WGS sequence"/>
</dbReference>
<dbReference type="EMBL" id="LPNL01000009">
    <property type="protein sequence ID" value="OEJ81341.1"/>
    <property type="molecule type" value="Genomic_DNA"/>
</dbReference>
<evidence type="ECO:0000313" key="3">
    <source>
        <dbReference type="Proteomes" id="UP000095605"/>
    </source>
</evidence>
<feature type="transmembrane region" description="Helical" evidence="1">
    <location>
        <begin position="73"/>
        <end position="92"/>
    </location>
</feature>
<evidence type="ECO:0000313" key="2">
    <source>
        <dbReference type="EMBL" id="OEJ81341.1"/>
    </source>
</evidence>
<sequence>MSTKGNEDYIKSLKANTHRIVTSHQEAVENQNLQTEFLLSLNSNSSKKQASENIDNKPSTNTLVVNKNISKDVGRIIVSIFIKFLVTITPHIKDIKYIYYSCYALISINVLYLIIKLNKINGLKEKTDDDNELIIPLTLNDAILRTEINNNTNTQSTKSFFRNIETTPLSRKKIMSPESTSIRNEKPNAADSSYTLSSKFTYKINKN</sequence>
<keyword evidence="3" id="KW-1185">Reference proteome</keyword>
<reference evidence="3" key="1">
    <citation type="journal article" date="2016" name="Genome Announc.">
        <title>Genome sequences of three species of Hanseniaspora isolated from spontaneous wine fermentations.</title>
        <authorList>
            <person name="Sternes P.R."/>
            <person name="Lee D."/>
            <person name="Kutyna D.R."/>
            <person name="Borneman A.R."/>
        </authorList>
    </citation>
    <scope>NUCLEOTIDE SEQUENCE [LARGE SCALE GENOMIC DNA]</scope>
    <source>
        <strain evidence="3">AWRI3578</strain>
    </source>
</reference>
<proteinExistence type="predicted"/>
<dbReference type="OrthoDB" id="3973174at2759"/>
<organism evidence="2 3">
    <name type="scientific">Hanseniaspora opuntiae</name>
    <dbReference type="NCBI Taxonomy" id="211096"/>
    <lineage>
        <taxon>Eukaryota</taxon>
        <taxon>Fungi</taxon>
        <taxon>Dikarya</taxon>
        <taxon>Ascomycota</taxon>
        <taxon>Saccharomycotina</taxon>
        <taxon>Saccharomycetes</taxon>
        <taxon>Saccharomycodales</taxon>
        <taxon>Saccharomycodaceae</taxon>
        <taxon>Hanseniaspora</taxon>
    </lineage>
</organism>
<name>A0A1E5R374_9ASCO</name>
<dbReference type="AlphaFoldDB" id="A0A1E5R374"/>
<gene>
    <name evidence="2" type="ORF">AWRI3578_g3694</name>
</gene>
<evidence type="ECO:0000256" key="1">
    <source>
        <dbReference type="SAM" id="Phobius"/>
    </source>
</evidence>
<protein>
    <submittedName>
        <fullName evidence="2">Uncharacterized protein</fullName>
    </submittedName>
</protein>
<feature type="transmembrane region" description="Helical" evidence="1">
    <location>
        <begin position="98"/>
        <end position="115"/>
    </location>
</feature>
<comment type="caution">
    <text evidence="2">The sequence shown here is derived from an EMBL/GenBank/DDBJ whole genome shotgun (WGS) entry which is preliminary data.</text>
</comment>
<keyword evidence="1" id="KW-1133">Transmembrane helix</keyword>
<keyword evidence="1" id="KW-0812">Transmembrane</keyword>
<keyword evidence="1" id="KW-0472">Membrane</keyword>